<comment type="caution">
    <text evidence="2">The sequence shown here is derived from an EMBL/GenBank/DDBJ whole genome shotgun (WGS) entry which is preliminary data.</text>
</comment>
<feature type="region of interest" description="Disordered" evidence="1">
    <location>
        <begin position="44"/>
        <end position="113"/>
    </location>
</feature>
<sequence length="318" mass="31293">MAVGTIKTGKHGRNRALGIKTWLGAGALTVGVGAALAAGSGVAQADTGGHQASSSASSSSSNKPAAGPKRSSGVASAKRVAAPVKAASSTPSAADTKSAAASPAAGQTQTTTQTVNTPFGKITVDISATLPNAGTSGPVSLNLNASTPLGNVKFSLSGDSTFSPTPTITENVSITQGTLVVPAPVALLVSSAGSAVLGAYSAYTSATTFFSALQHGNVVGAAQAWFEGGPKLANALLFGQKALTLPIDLGEGAGTAQLSIPFGGFFAPLKPISVTWPGYSYTDQTSGAQVTIDPVDVSFQGTRFGGVGQALLQLFGLA</sequence>
<evidence type="ECO:0008006" key="4">
    <source>
        <dbReference type="Google" id="ProtNLM"/>
    </source>
</evidence>
<evidence type="ECO:0000313" key="3">
    <source>
        <dbReference type="Proteomes" id="UP000216063"/>
    </source>
</evidence>
<feature type="compositionally biased region" description="Low complexity" evidence="1">
    <location>
        <begin position="52"/>
        <end position="61"/>
    </location>
</feature>
<dbReference type="EMBL" id="NOZR01000015">
    <property type="protein sequence ID" value="OYN77774.1"/>
    <property type="molecule type" value="Genomic_DNA"/>
</dbReference>
<gene>
    <name evidence="2" type="ORF">CG716_18035</name>
</gene>
<evidence type="ECO:0000256" key="1">
    <source>
        <dbReference type="SAM" id="MobiDB-lite"/>
    </source>
</evidence>
<dbReference type="RefSeq" id="WP_094482037.1">
    <property type="nucleotide sequence ID" value="NZ_NOZR01000015.1"/>
</dbReference>
<organism evidence="2 3">
    <name type="scientific">Mycolicibacterium sphagni</name>
    <dbReference type="NCBI Taxonomy" id="1786"/>
    <lineage>
        <taxon>Bacteria</taxon>
        <taxon>Bacillati</taxon>
        <taxon>Actinomycetota</taxon>
        <taxon>Actinomycetes</taxon>
        <taxon>Mycobacteriales</taxon>
        <taxon>Mycobacteriaceae</taxon>
        <taxon>Mycolicibacterium</taxon>
    </lineage>
</organism>
<name>A0A255DEQ2_9MYCO</name>
<reference evidence="2 3" key="1">
    <citation type="submission" date="2017-07" db="EMBL/GenBank/DDBJ databases">
        <title>The new phylogeny of genus Mycobacterium.</title>
        <authorList>
            <person name="Tortoli E."/>
            <person name="Trovato A."/>
            <person name="Cirillo D.M."/>
        </authorList>
    </citation>
    <scope>NUCLEOTIDE SEQUENCE [LARGE SCALE GENOMIC DNA]</scope>
    <source>
        <strain evidence="2 3">ATCC 33027</strain>
    </source>
</reference>
<feature type="compositionally biased region" description="Low complexity" evidence="1">
    <location>
        <begin position="86"/>
        <end position="113"/>
    </location>
</feature>
<evidence type="ECO:0000313" key="2">
    <source>
        <dbReference type="EMBL" id="OYN77774.1"/>
    </source>
</evidence>
<dbReference type="AlphaFoldDB" id="A0A255DEQ2"/>
<accession>A0A255DEQ2</accession>
<proteinExistence type="predicted"/>
<dbReference type="Proteomes" id="UP000216063">
    <property type="component" value="Unassembled WGS sequence"/>
</dbReference>
<protein>
    <recommendedName>
        <fullName evidence="4">PE family protein</fullName>
    </recommendedName>
</protein>
<keyword evidence="3" id="KW-1185">Reference proteome</keyword>
<dbReference type="OrthoDB" id="4736042at2"/>